<comment type="pathway">
    <text evidence="1">Cofactor biosynthesis; molybdopterin biosynthesis.</text>
</comment>
<dbReference type="InterPro" id="IPR036425">
    <property type="entry name" value="MoaB/Mog-like_dom_sf"/>
</dbReference>
<dbReference type="Gene3D" id="2.170.190.11">
    <property type="entry name" value="Molybdopterin biosynthesis moea protein, domain 3"/>
    <property type="match status" value="1"/>
</dbReference>
<dbReference type="NCBIfam" id="NF011068">
    <property type="entry name" value="PRK14498.1"/>
    <property type="match status" value="1"/>
</dbReference>
<evidence type="ECO:0000259" key="4">
    <source>
        <dbReference type="SMART" id="SM00852"/>
    </source>
</evidence>
<dbReference type="EMBL" id="FTNR01000001">
    <property type="protein sequence ID" value="SIR67685.1"/>
    <property type="molecule type" value="Genomic_DNA"/>
</dbReference>
<dbReference type="SUPFAM" id="SSF53218">
    <property type="entry name" value="Molybdenum cofactor biosynthesis proteins"/>
    <property type="match status" value="1"/>
</dbReference>
<gene>
    <name evidence="5" type="ORF">SAMN05421752_101612</name>
</gene>
<dbReference type="OrthoDB" id="31371at2157"/>
<dbReference type="AlphaFoldDB" id="A0A1N7CW33"/>
<dbReference type="InterPro" id="IPR005110">
    <property type="entry name" value="MoeA_linker/N"/>
</dbReference>
<feature type="region of interest" description="Disordered" evidence="3">
    <location>
        <begin position="124"/>
        <end position="146"/>
    </location>
</feature>
<dbReference type="SUPFAM" id="SSF53850">
    <property type="entry name" value="Periplasmic binding protein-like II"/>
    <property type="match status" value="1"/>
</dbReference>
<dbReference type="InterPro" id="IPR036688">
    <property type="entry name" value="MoeA_C_domain_IV_sf"/>
</dbReference>
<dbReference type="NCBIfam" id="TIGR00177">
    <property type="entry name" value="molyb_syn"/>
    <property type="match status" value="1"/>
</dbReference>
<dbReference type="Pfam" id="PF12727">
    <property type="entry name" value="PBP_like"/>
    <property type="match status" value="1"/>
</dbReference>
<dbReference type="RefSeq" id="WP_076607677.1">
    <property type="nucleotide sequence ID" value="NZ_FTNR01000001.1"/>
</dbReference>
<feature type="domain" description="MoaB/Mog" evidence="4">
    <location>
        <begin position="206"/>
        <end position="345"/>
    </location>
</feature>
<dbReference type="PANTHER" id="PTHR10192:SF5">
    <property type="entry name" value="GEPHYRIN"/>
    <property type="match status" value="1"/>
</dbReference>
<keyword evidence="2" id="KW-0501">Molybdenum cofactor biosynthesis</keyword>
<organism evidence="5 6">
    <name type="scientific">Natronorubrum thiooxidans</name>
    <dbReference type="NCBI Taxonomy" id="308853"/>
    <lineage>
        <taxon>Archaea</taxon>
        <taxon>Methanobacteriati</taxon>
        <taxon>Methanobacteriota</taxon>
        <taxon>Stenosarchaea group</taxon>
        <taxon>Halobacteria</taxon>
        <taxon>Halobacteriales</taxon>
        <taxon>Natrialbaceae</taxon>
        <taxon>Natronorubrum</taxon>
    </lineage>
</organism>
<dbReference type="Gene3D" id="3.40.980.10">
    <property type="entry name" value="MoaB/Mog-like domain"/>
    <property type="match status" value="1"/>
</dbReference>
<dbReference type="Gene3D" id="3.90.105.10">
    <property type="entry name" value="Molybdopterin biosynthesis moea protein, domain 2"/>
    <property type="match status" value="1"/>
</dbReference>
<protein>
    <submittedName>
        <fullName evidence="5">Molybdopterin molybdochelatase</fullName>
    </submittedName>
</protein>
<dbReference type="InterPro" id="IPR024370">
    <property type="entry name" value="PBP_domain"/>
</dbReference>
<dbReference type="Pfam" id="PF00994">
    <property type="entry name" value="MoCF_biosynth"/>
    <property type="match status" value="1"/>
</dbReference>
<evidence type="ECO:0000256" key="1">
    <source>
        <dbReference type="ARBA" id="ARBA00005046"/>
    </source>
</evidence>
<sequence length="637" mass="67215">MNRKEFRDLASPEAAREAIDSLSLEGGIDRVSLEDARGRVLVARLDAELDVPGFDRASLDGYALRARDTFGADEADPARLEVVGAVHAGEEPTIDLEDGQAVEISTGAVMPSGADAMVPVERTDRVEPRSTDSANGDAASETGDDGDEVLIRTSVAPGDNVMFAGADVAAGERALGPGTTITPRDIGLLSALGVDEVPVRAKPRVGIVSTGDELVRPGEALESERGEIYDVNSYTIAAGVEDAGGEAILYPHAGDDQDEMERILREAADDCDLVLSSGSTSASAVDVIYRIIEEQGDLLLHGVSVKPGKPMLVGRLDSSAYVGLPGYPVSAMMVFRTFVAPAIREAAGLPEPKAATVPGTMARSERYGEGRLRLMPVGLVQNGDGETLVYPVDKGSGATTSLAEADGVVTVDPETDYLEAGESVTVDLFSPDVRPPTLLGVGEDDPTVNRLLDGLENPRYLSVGSRPAVRRLREGVPDVAVLAGPIDRDLEADELGRWSREWGLVVRPGNPHELEGLADLVDRDLRFVNRTTDSGLRSTLEAAIDDLAADRGTDRQKLVAAIDGFDLGLRAHESPARKVIAGDADAGLGLRATAERLDLGFVSLGEQPVCVFANADRTAKASVRELAAALEEPPTEH</sequence>
<dbReference type="GO" id="GO:0006777">
    <property type="term" value="P:Mo-molybdopterin cofactor biosynthetic process"/>
    <property type="evidence" value="ECO:0007669"/>
    <property type="project" value="UniProtKB-KW"/>
</dbReference>
<accession>A0A1N7CW33</accession>
<reference evidence="6" key="1">
    <citation type="submission" date="2017-01" db="EMBL/GenBank/DDBJ databases">
        <authorList>
            <person name="Varghese N."/>
            <person name="Submissions S."/>
        </authorList>
    </citation>
    <scope>NUCLEOTIDE SEQUENCE [LARGE SCALE GENOMIC DNA]</scope>
    <source>
        <strain evidence="6">type strain: HArc-</strain>
    </source>
</reference>
<dbReference type="Pfam" id="PF03454">
    <property type="entry name" value="MoeA_C"/>
    <property type="match status" value="1"/>
</dbReference>
<dbReference type="InterPro" id="IPR008284">
    <property type="entry name" value="MoCF_biosynth_CS"/>
</dbReference>
<keyword evidence="6" id="KW-1185">Reference proteome</keyword>
<dbReference type="GO" id="GO:0005737">
    <property type="term" value="C:cytoplasm"/>
    <property type="evidence" value="ECO:0007669"/>
    <property type="project" value="TreeGrafter"/>
</dbReference>
<dbReference type="UniPathway" id="UPA00344"/>
<dbReference type="InterPro" id="IPR005111">
    <property type="entry name" value="MoeA_C_domain_IV"/>
</dbReference>
<dbReference type="PANTHER" id="PTHR10192">
    <property type="entry name" value="MOLYBDOPTERIN BIOSYNTHESIS PROTEIN"/>
    <property type="match status" value="1"/>
</dbReference>
<proteinExistence type="predicted"/>
<name>A0A1N7CW33_9EURY</name>
<dbReference type="Pfam" id="PF03453">
    <property type="entry name" value="MoeA_N"/>
    <property type="match status" value="1"/>
</dbReference>
<dbReference type="CDD" id="cd00887">
    <property type="entry name" value="MoeA"/>
    <property type="match status" value="1"/>
</dbReference>
<evidence type="ECO:0000313" key="5">
    <source>
        <dbReference type="EMBL" id="SIR67685.1"/>
    </source>
</evidence>
<dbReference type="SUPFAM" id="SSF63867">
    <property type="entry name" value="MoeA C-terminal domain-like"/>
    <property type="match status" value="1"/>
</dbReference>
<dbReference type="GO" id="GO:0061599">
    <property type="term" value="F:molybdopterin molybdotransferase activity"/>
    <property type="evidence" value="ECO:0007669"/>
    <property type="project" value="TreeGrafter"/>
</dbReference>
<evidence type="ECO:0000256" key="3">
    <source>
        <dbReference type="SAM" id="MobiDB-lite"/>
    </source>
</evidence>
<dbReference type="NCBIfam" id="NF045515">
    <property type="entry name" value="Glp_gephyrin"/>
    <property type="match status" value="1"/>
</dbReference>
<dbReference type="SMART" id="SM00852">
    <property type="entry name" value="MoCF_biosynth"/>
    <property type="match status" value="1"/>
</dbReference>
<dbReference type="InterPro" id="IPR001453">
    <property type="entry name" value="MoaB/Mog_dom"/>
</dbReference>
<evidence type="ECO:0000256" key="2">
    <source>
        <dbReference type="ARBA" id="ARBA00023150"/>
    </source>
</evidence>
<dbReference type="Gene3D" id="2.40.340.10">
    <property type="entry name" value="MoeA, C-terminal, domain IV"/>
    <property type="match status" value="1"/>
</dbReference>
<dbReference type="STRING" id="308853.SAMN05421752_101612"/>
<dbReference type="InterPro" id="IPR036135">
    <property type="entry name" value="MoeA_linker/N_sf"/>
</dbReference>
<dbReference type="Proteomes" id="UP000185936">
    <property type="component" value="Unassembled WGS sequence"/>
</dbReference>
<dbReference type="InterPro" id="IPR038987">
    <property type="entry name" value="MoeA-like"/>
</dbReference>
<evidence type="ECO:0000313" key="6">
    <source>
        <dbReference type="Proteomes" id="UP000185936"/>
    </source>
</evidence>
<dbReference type="PROSITE" id="PS01079">
    <property type="entry name" value="MOCF_BIOSYNTHESIS_2"/>
    <property type="match status" value="1"/>
</dbReference>
<dbReference type="SUPFAM" id="SSF63882">
    <property type="entry name" value="MoeA N-terminal region -like"/>
    <property type="match status" value="1"/>
</dbReference>